<evidence type="ECO:0000259" key="2">
    <source>
        <dbReference type="Pfam" id="PF13607"/>
    </source>
</evidence>
<dbReference type="PANTHER" id="PTHR42793">
    <property type="entry name" value="COA BINDING DOMAIN CONTAINING PROTEIN"/>
    <property type="match status" value="1"/>
</dbReference>
<accession>A0A327YQ77</accession>
<comment type="caution">
    <text evidence="3">The sequence shown here is derived from an EMBL/GenBank/DDBJ whole genome shotgun (WGS) entry which is preliminary data.</text>
</comment>
<dbReference type="InterPro" id="IPR036291">
    <property type="entry name" value="NAD(P)-bd_dom_sf"/>
</dbReference>
<proteinExistence type="predicted"/>
<dbReference type="Gene3D" id="3.40.50.720">
    <property type="entry name" value="NAD(P)-binding Rossmann-like Domain"/>
    <property type="match status" value="1"/>
</dbReference>
<gene>
    <name evidence="3" type="ORF">ATI53_100637</name>
</gene>
<keyword evidence="1" id="KW-0816">Tricarboxylic acid cycle</keyword>
<dbReference type="InterPro" id="IPR032875">
    <property type="entry name" value="Succ_CoA_lig_flav_dom"/>
</dbReference>
<dbReference type="GO" id="GO:0006099">
    <property type="term" value="P:tricarboxylic acid cycle"/>
    <property type="evidence" value="ECO:0007669"/>
    <property type="project" value="UniProtKB-KW"/>
</dbReference>
<dbReference type="InterPro" id="IPR016102">
    <property type="entry name" value="Succinyl-CoA_synth-like"/>
</dbReference>
<reference evidence="3 4" key="1">
    <citation type="submission" date="2018-06" db="EMBL/GenBank/DDBJ databases">
        <title>Genomic Encyclopedia of Archaeal and Bacterial Type Strains, Phase II (KMG-II): from individual species to whole genera.</title>
        <authorList>
            <person name="Goeker M."/>
        </authorList>
    </citation>
    <scope>NUCLEOTIDE SEQUENCE [LARGE SCALE GENOMIC DNA]</scope>
    <source>
        <strain evidence="3 4">DSM 22011</strain>
    </source>
</reference>
<dbReference type="EMBL" id="QLMG01000006">
    <property type="protein sequence ID" value="RAK20259.1"/>
    <property type="molecule type" value="Genomic_DNA"/>
</dbReference>
<dbReference type="AlphaFoldDB" id="A0A327YQ77"/>
<protein>
    <submittedName>
        <fullName evidence="3">Acyl-CoA synthetase (NDP forming)</fullName>
    </submittedName>
</protein>
<dbReference type="SUPFAM" id="SSF51735">
    <property type="entry name" value="NAD(P)-binding Rossmann-fold domains"/>
    <property type="match status" value="1"/>
</dbReference>
<sequence>MSRDFSRLFRPRSVALVGSEGWCGSVICNLREMGFVWDIWPVADRPVTGDPATGNPVSGAAGLVKGVRGFTNIDALPAAPDLAMVEAHGQAAVDAVALLAARGAGAAICQGRADAAALASAAGDMILLGPECPGLVNALERAPVWSRDHGLRPLKRGVAIVTRSAAFGEALSMQRRGLPIACIAVQTPGAAQTGIAALAQALLEDERISALGVQAEDLGDPQTFLDLGRCAQRLGKSVVVLRAGDETGAAALIARAGMARVRSPEGFLEALKILHVLGVLPTNAFASLSFSGTSGAVLRDLGTAAGLHFPALTDPQKAALGAELAPDAVLANPLDARSAAAGSSARAARIIAEVMSGRAVLTLLSMDHPRVDRSSDGNWHTLVQAAAAARRKVGMPLALVSTLPEGMPEARAEALMAQKLIPLSGLSSALEGLRACVELGGPQRRIDDVFVPVPGAAGLLAEPAGAQAMLVARGLTVLATDAPPEAPEIKVAVTAGDAFGSVLTLRQGARLVSALLPLREGEARGMLETLGVRRAEVDAVVPALLSVQDYVIAQDGALAELELVLRGQDQGAPHASGLRIRAAGR</sequence>
<evidence type="ECO:0000313" key="3">
    <source>
        <dbReference type="EMBL" id="RAK20259.1"/>
    </source>
</evidence>
<keyword evidence="4" id="KW-1185">Reference proteome</keyword>
<dbReference type="Proteomes" id="UP000249165">
    <property type="component" value="Unassembled WGS sequence"/>
</dbReference>
<name>A0A327YQ77_9RHOB</name>
<dbReference type="RefSeq" id="WP_111549858.1">
    <property type="nucleotide sequence ID" value="NZ_LIGL01000005.1"/>
</dbReference>
<dbReference type="PANTHER" id="PTHR42793:SF4">
    <property type="entry name" value="BLL6376 PROTEIN"/>
    <property type="match status" value="1"/>
</dbReference>
<evidence type="ECO:0000256" key="1">
    <source>
        <dbReference type="ARBA" id="ARBA00022532"/>
    </source>
</evidence>
<feature type="domain" description="Succinyl-CoA synthetase-like flavodoxin" evidence="2">
    <location>
        <begin position="156"/>
        <end position="251"/>
    </location>
</feature>
<organism evidence="3 4">
    <name type="scientific">Salipiger aestuarii</name>
    <dbReference type="NCBI Taxonomy" id="568098"/>
    <lineage>
        <taxon>Bacteria</taxon>
        <taxon>Pseudomonadati</taxon>
        <taxon>Pseudomonadota</taxon>
        <taxon>Alphaproteobacteria</taxon>
        <taxon>Rhodobacterales</taxon>
        <taxon>Roseobacteraceae</taxon>
        <taxon>Salipiger</taxon>
    </lineage>
</organism>
<dbReference type="Gene3D" id="3.40.50.261">
    <property type="entry name" value="Succinyl-CoA synthetase domains"/>
    <property type="match status" value="2"/>
</dbReference>
<dbReference type="SUPFAM" id="SSF52210">
    <property type="entry name" value="Succinyl-CoA synthetase domains"/>
    <property type="match status" value="2"/>
</dbReference>
<dbReference type="OrthoDB" id="9807426at2"/>
<evidence type="ECO:0000313" key="4">
    <source>
        <dbReference type="Proteomes" id="UP000249165"/>
    </source>
</evidence>
<dbReference type="Pfam" id="PF13607">
    <property type="entry name" value="Succ_CoA_lig"/>
    <property type="match status" value="1"/>
</dbReference>